<name>A0A024EEW1_9PSED</name>
<sequence>MDPAVLEEWMMTGLVSVLIIFMGFIVWDLAKKSKAGRFGSFILFFVLGLGVAAFVIKSVVIGLIETGTL</sequence>
<dbReference type="AlphaFoldDB" id="A0A024EEW1"/>
<organism evidence="2 3">
    <name type="scientific">Pseudomonas mandelii JR-1</name>
    <dbReference type="NCBI Taxonomy" id="1147786"/>
    <lineage>
        <taxon>Bacteria</taxon>
        <taxon>Pseudomonadati</taxon>
        <taxon>Pseudomonadota</taxon>
        <taxon>Gammaproteobacteria</taxon>
        <taxon>Pseudomonadales</taxon>
        <taxon>Pseudomonadaceae</taxon>
        <taxon>Pseudomonas</taxon>
    </lineage>
</organism>
<protein>
    <recommendedName>
        <fullName evidence="4">DUF2788 domain-containing protein</fullName>
    </recommendedName>
</protein>
<proteinExistence type="predicted"/>
<keyword evidence="1" id="KW-1133">Transmembrane helix</keyword>
<keyword evidence="1" id="KW-0472">Membrane</keyword>
<feature type="transmembrane region" description="Helical" evidence="1">
    <location>
        <begin position="42"/>
        <end position="64"/>
    </location>
</feature>
<dbReference type="EMBL" id="CP005960">
    <property type="protein sequence ID" value="AHZ71322.1"/>
    <property type="molecule type" value="Genomic_DNA"/>
</dbReference>
<dbReference type="KEGG" id="pman:OU5_4243"/>
<keyword evidence="1" id="KW-0812">Transmembrane</keyword>
<reference evidence="2 3" key="1">
    <citation type="journal article" date="2012" name="J. Bacteriol.">
        <title>Genome sequence of cold-adapted Pseudomonas mandelii strain JR-1.</title>
        <authorList>
            <person name="Jang S.H."/>
            <person name="Kim J."/>
            <person name="Kim J."/>
            <person name="Hong S."/>
            <person name="Lee C."/>
        </authorList>
    </citation>
    <scope>NUCLEOTIDE SEQUENCE [LARGE SCALE GENOMIC DNA]</scope>
    <source>
        <strain evidence="2 3">JR-1</strain>
    </source>
</reference>
<dbReference type="GeneID" id="46430015"/>
<gene>
    <name evidence="2" type="ORF">OU5_4243</name>
</gene>
<evidence type="ECO:0000313" key="3">
    <source>
        <dbReference type="Proteomes" id="UP000026913"/>
    </source>
</evidence>
<dbReference type="RefSeq" id="WP_010467392.1">
    <property type="nucleotide sequence ID" value="NZ_CP005960.1"/>
</dbReference>
<dbReference type="Pfam" id="PF10981">
    <property type="entry name" value="DUF2788"/>
    <property type="match status" value="1"/>
</dbReference>
<dbReference type="HOGENOM" id="CLU_190515_0_0_6"/>
<dbReference type="InterPro" id="IPR021249">
    <property type="entry name" value="DUF2788"/>
</dbReference>
<dbReference type="OrthoDB" id="5625617at2"/>
<evidence type="ECO:0008006" key="4">
    <source>
        <dbReference type="Google" id="ProtNLM"/>
    </source>
</evidence>
<dbReference type="Proteomes" id="UP000026913">
    <property type="component" value="Chromosome"/>
</dbReference>
<feature type="transmembrane region" description="Helical" evidence="1">
    <location>
        <begin position="12"/>
        <end position="30"/>
    </location>
</feature>
<evidence type="ECO:0000256" key="1">
    <source>
        <dbReference type="SAM" id="Phobius"/>
    </source>
</evidence>
<evidence type="ECO:0000313" key="2">
    <source>
        <dbReference type="EMBL" id="AHZ71322.1"/>
    </source>
</evidence>
<accession>A0A024EEW1</accession>